<dbReference type="InterPro" id="IPR008207">
    <property type="entry name" value="Sig_transdc_His_kin_Hpt_dom"/>
</dbReference>
<evidence type="ECO:0000256" key="1">
    <source>
        <dbReference type="PROSITE-ProRule" id="PRU00110"/>
    </source>
</evidence>
<evidence type="ECO:0000313" key="3">
    <source>
        <dbReference type="EMBL" id="KIY45556.1"/>
    </source>
</evidence>
<evidence type="ECO:0000259" key="2">
    <source>
        <dbReference type="PROSITE" id="PS50894"/>
    </source>
</evidence>
<dbReference type="GO" id="GO:0009927">
    <property type="term" value="F:histidine phosphotransfer kinase activity"/>
    <property type="evidence" value="ECO:0007669"/>
    <property type="project" value="InterPro"/>
</dbReference>
<feature type="modified residue" description="Phosphohistidine" evidence="1">
    <location>
        <position position="54"/>
    </location>
</feature>
<feature type="domain" description="HPt" evidence="2">
    <location>
        <begin position="15"/>
        <end position="120"/>
    </location>
</feature>
<dbReference type="GO" id="GO:0000160">
    <property type="term" value="P:phosphorelay signal transduction system"/>
    <property type="evidence" value="ECO:0007669"/>
    <property type="project" value="InterPro"/>
</dbReference>
<dbReference type="GO" id="GO:0005737">
    <property type="term" value="C:cytoplasm"/>
    <property type="evidence" value="ECO:0007669"/>
    <property type="project" value="TreeGrafter"/>
</dbReference>
<dbReference type="EMBL" id="KN882047">
    <property type="protein sequence ID" value="KIY45556.1"/>
    <property type="molecule type" value="Genomic_DNA"/>
</dbReference>
<name>A0A0D7A6L4_9AGAR</name>
<proteinExistence type="predicted"/>
<dbReference type="PROSITE" id="PS50894">
    <property type="entry name" value="HPT"/>
    <property type="match status" value="1"/>
</dbReference>
<gene>
    <name evidence="3" type="ORF">FISHEDRAFT_66862</name>
</gene>
<dbReference type="InterPro" id="IPR045871">
    <property type="entry name" value="AHP1-5/YPD1"/>
</dbReference>
<dbReference type="PANTHER" id="PTHR28242">
    <property type="entry name" value="PHOSPHORELAY INTERMEDIATE PROTEIN YPD1"/>
    <property type="match status" value="1"/>
</dbReference>
<keyword evidence="1" id="KW-0597">Phosphoprotein</keyword>
<protein>
    <submittedName>
        <fullName evidence="3">Histidine-phosphotransfer domain, HPT domain-containing protein</fullName>
    </submittedName>
</protein>
<keyword evidence="4" id="KW-1185">Reference proteome</keyword>
<accession>A0A0D7A6L4</accession>
<dbReference type="Pfam" id="PF01627">
    <property type="entry name" value="Hpt"/>
    <property type="match status" value="1"/>
</dbReference>
<dbReference type="GO" id="GO:0043424">
    <property type="term" value="F:protein histidine kinase binding"/>
    <property type="evidence" value="ECO:0007669"/>
    <property type="project" value="InterPro"/>
</dbReference>
<dbReference type="SUPFAM" id="SSF47226">
    <property type="entry name" value="Histidine-containing phosphotransfer domain, HPT domain"/>
    <property type="match status" value="1"/>
</dbReference>
<dbReference type="PANTHER" id="PTHR28242:SF52">
    <property type="entry name" value="PHOSPHORELAY INTERMEDIATE PROTEIN YPD1"/>
    <property type="match status" value="1"/>
</dbReference>
<evidence type="ECO:0000313" key="4">
    <source>
        <dbReference type="Proteomes" id="UP000054144"/>
    </source>
</evidence>
<sequence length="129" mass="14482">METFLQILDLDEDSDHEFSRDMVEAYFAQAATTFEDMASAISSADLTKLSELGHFLKGSSAALGVFKVQASCEKIQNFGKNQDQDTDRSLTDAEALKMITGLMPTVKRDFADAEKWLKNWYEKNCTPEP</sequence>
<dbReference type="CDD" id="cd00088">
    <property type="entry name" value="HPT"/>
    <property type="match status" value="1"/>
</dbReference>
<dbReference type="Gene3D" id="1.20.120.160">
    <property type="entry name" value="HPT domain"/>
    <property type="match status" value="1"/>
</dbReference>
<dbReference type="OrthoDB" id="1673781at2759"/>
<organism evidence="3 4">
    <name type="scientific">Fistulina hepatica ATCC 64428</name>
    <dbReference type="NCBI Taxonomy" id="1128425"/>
    <lineage>
        <taxon>Eukaryota</taxon>
        <taxon>Fungi</taxon>
        <taxon>Dikarya</taxon>
        <taxon>Basidiomycota</taxon>
        <taxon>Agaricomycotina</taxon>
        <taxon>Agaricomycetes</taxon>
        <taxon>Agaricomycetidae</taxon>
        <taxon>Agaricales</taxon>
        <taxon>Fistulinaceae</taxon>
        <taxon>Fistulina</taxon>
    </lineage>
</organism>
<dbReference type="Proteomes" id="UP000054144">
    <property type="component" value="Unassembled WGS sequence"/>
</dbReference>
<reference evidence="3 4" key="1">
    <citation type="journal article" date="2015" name="Fungal Genet. Biol.">
        <title>Evolution of novel wood decay mechanisms in Agaricales revealed by the genome sequences of Fistulina hepatica and Cylindrobasidium torrendii.</title>
        <authorList>
            <person name="Floudas D."/>
            <person name="Held B.W."/>
            <person name="Riley R."/>
            <person name="Nagy L.G."/>
            <person name="Koehler G."/>
            <person name="Ransdell A.S."/>
            <person name="Younus H."/>
            <person name="Chow J."/>
            <person name="Chiniquy J."/>
            <person name="Lipzen A."/>
            <person name="Tritt A."/>
            <person name="Sun H."/>
            <person name="Haridas S."/>
            <person name="LaButti K."/>
            <person name="Ohm R.A."/>
            <person name="Kues U."/>
            <person name="Blanchette R.A."/>
            <person name="Grigoriev I.V."/>
            <person name="Minto R.E."/>
            <person name="Hibbett D.S."/>
        </authorList>
    </citation>
    <scope>NUCLEOTIDE SEQUENCE [LARGE SCALE GENOMIC DNA]</scope>
    <source>
        <strain evidence="3 4">ATCC 64428</strain>
    </source>
</reference>
<dbReference type="AlphaFoldDB" id="A0A0D7A6L4"/>
<dbReference type="GO" id="GO:0005634">
    <property type="term" value="C:nucleus"/>
    <property type="evidence" value="ECO:0007669"/>
    <property type="project" value="TreeGrafter"/>
</dbReference>
<dbReference type="InterPro" id="IPR036641">
    <property type="entry name" value="HPT_dom_sf"/>
</dbReference>